<evidence type="ECO:0000256" key="6">
    <source>
        <dbReference type="ARBA" id="ARBA00022801"/>
    </source>
</evidence>
<evidence type="ECO:0000313" key="12">
    <source>
        <dbReference type="Proteomes" id="UP000076858"/>
    </source>
</evidence>
<comment type="caution">
    <text evidence="11">The sequence shown here is derived from an EMBL/GenBank/DDBJ whole genome shotgun (WGS) entry which is preliminary data.</text>
</comment>
<sequence length="905" mass="102520">MGKQKKTKTRAMHFAKTTLPLLKKDIVHPRFFSAFSWRYGSQENLNIFLLITFPYEKAVDQLLVIAALEEEEVIVQNREQKLCIRLQENKMIDASSVKFIEAGTPGRIDGLWLIETTRSTRLNKEWVTPSSVVESHDGKVFIPVVNLSKRTIKVRGPWKVSAVTTDQTFLVNEEEQSTIGTVQPENESTGCEQVLLNEAEILIDPNVTGERRKELMEVIRRHWRCFLAKKGLTQLVEHRIETGTASPVHSYPYPVSEAERKVIQNQVKEMKEGGIVALSRCLSSSEDRRRITSSQWSKCFTSLDLEIGFWQVPMAKEHREKTAFVTPDGLFEFLRLPFGLCGAPPTFQRLMDRVLDGLKWTECLVHMDDILVFGNSLEQHNDRLHRVLQAIENAGLTLNVRKCVFGAPSVSYLGHRIDSRGISPDQTKVEDVRLFSRPDTLTKLRAFLGMASFYRRFIPNFASIARPLHMLLKKGADVTRDWTQSHEVAMLELKAKLTTAPVLVSDDGISGVELFTDASIKGIGSILMLKGENGLQPVTFISRRLTPAEEKYHINELEFKTDSSVLRWLSPKKELSGRLARWIITLQEYSIDIKHLSGTANVLADALSRAPVGAAELTDPADQLLCGIQAGEYSPRQLALLQHADPDIRQIVLLLQGYGAEKSIPVTRSANFILHEGPFKSRVGYPAGKLCPIPLPKEVFEMVAVDHLGPFKKTANANQHVIVCIDYLTRWIEVKTVKDTGNDPAIVFLRNNVFLQHGPPRRFISDRGPAFSSSVFAEFMNEWRVRHIFASAEHPETNGLVEKVNGTLVATLAAFVNFEHNNWDQGLQEAAFSINTAKQSTTQITPFELVYSRTVFLPHEASFPWPPTGKETVVERNKKEQRWRKVARRLIFRRQQKSKVTYDRL</sequence>
<keyword evidence="4" id="KW-0540">Nuclease</keyword>
<dbReference type="InterPro" id="IPR043502">
    <property type="entry name" value="DNA/RNA_pol_sf"/>
</dbReference>
<dbReference type="STRING" id="35525.A0A162SBJ6"/>
<dbReference type="AlphaFoldDB" id="A0A162SBJ6"/>
<dbReference type="PANTHER" id="PTHR37984">
    <property type="entry name" value="PROTEIN CBG26694"/>
    <property type="match status" value="1"/>
</dbReference>
<dbReference type="GO" id="GO:0008233">
    <property type="term" value="F:peptidase activity"/>
    <property type="evidence" value="ECO:0007669"/>
    <property type="project" value="UniProtKB-KW"/>
</dbReference>
<dbReference type="InterPro" id="IPR043128">
    <property type="entry name" value="Rev_trsase/Diguanyl_cyclase"/>
</dbReference>
<dbReference type="CDD" id="cd01647">
    <property type="entry name" value="RT_LTR"/>
    <property type="match status" value="1"/>
</dbReference>
<accession>A0A162SBJ6</accession>
<evidence type="ECO:0008006" key="13">
    <source>
        <dbReference type="Google" id="ProtNLM"/>
    </source>
</evidence>
<keyword evidence="1" id="KW-0645">Protease</keyword>
<dbReference type="Pfam" id="PF17919">
    <property type="entry name" value="RT_RNaseH_2"/>
    <property type="match status" value="1"/>
</dbReference>
<dbReference type="PROSITE" id="PS50994">
    <property type="entry name" value="INTEGRASE"/>
    <property type="match status" value="1"/>
</dbReference>
<dbReference type="FunFam" id="3.30.70.270:FF:000063">
    <property type="entry name" value="Zinc knuckle domaincontaining protein"/>
    <property type="match status" value="1"/>
</dbReference>
<protein>
    <recommendedName>
        <fullName evidence="13">Endonuclease</fullName>
    </recommendedName>
</protein>
<dbReference type="Proteomes" id="UP000076858">
    <property type="component" value="Unassembled WGS sequence"/>
</dbReference>
<dbReference type="PROSITE" id="PS50878">
    <property type="entry name" value="RT_POL"/>
    <property type="match status" value="1"/>
</dbReference>
<evidence type="ECO:0000256" key="2">
    <source>
        <dbReference type="ARBA" id="ARBA00022679"/>
    </source>
</evidence>
<dbReference type="InterPro" id="IPR041577">
    <property type="entry name" value="RT_RNaseH_2"/>
</dbReference>
<dbReference type="PANTHER" id="PTHR37984:SF5">
    <property type="entry name" value="PROTEIN NYNRIN-LIKE"/>
    <property type="match status" value="1"/>
</dbReference>
<keyword evidence="12" id="KW-1185">Reference proteome</keyword>
<keyword evidence="6" id="KW-0378">Hydrolase</keyword>
<dbReference type="GO" id="GO:0006508">
    <property type="term" value="P:proteolysis"/>
    <property type="evidence" value="ECO:0007669"/>
    <property type="project" value="UniProtKB-KW"/>
</dbReference>
<dbReference type="SUPFAM" id="SSF56672">
    <property type="entry name" value="DNA/RNA polymerases"/>
    <property type="match status" value="1"/>
</dbReference>
<keyword evidence="5" id="KW-0255">Endonuclease</keyword>
<evidence type="ECO:0000256" key="3">
    <source>
        <dbReference type="ARBA" id="ARBA00022695"/>
    </source>
</evidence>
<dbReference type="InterPro" id="IPR050951">
    <property type="entry name" value="Retrovirus_Pol_polyprotein"/>
</dbReference>
<dbReference type="GO" id="GO:0015074">
    <property type="term" value="P:DNA integration"/>
    <property type="evidence" value="ECO:0007669"/>
    <property type="project" value="InterPro"/>
</dbReference>
<dbReference type="InterPro" id="IPR036397">
    <property type="entry name" value="RNaseH_sf"/>
</dbReference>
<keyword evidence="3" id="KW-0548">Nucleotidyltransferase</keyword>
<feature type="domain" description="Reverse transcriptase" evidence="9">
    <location>
        <begin position="185"/>
        <end position="417"/>
    </location>
</feature>
<evidence type="ECO:0000256" key="5">
    <source>
        <dbReference type="ARBA" id="ARBA00022759"/>
    </source>
</evidence>
<dbReference type="OrthoDB" id="6382106at2759"/>
<feature type="domain" description="Integrase catalytic" evidence="10">
    <location>
        <begin position="692"/>
        <end position="854"/>
    </location>
</feature>
<dbReference type="InterPro" id="IPR000477">
    <property type="entry name" value="RT_dom"/>
</dbReference>
<evidence type="ECO:0000256" key="4">
    <source>
        <dbReference type="ARBA" id="ARBA00022722"/>
    </source>
</evidence>
<dbReference type="GO" id="GO:0003964">
    <property type="term" value="F:RNA-directed DNA polymerase activity"/>
    <property type="evidence" value="ECO:0007669"/>
    <property type="project" value="UniProtKB-KW"/>
</dbReference>
<evidence type="ECO:0000256" key="1">
    <source>
        <dbReference type="ARBA" id="ARBA00022670"/>
    </source>
</evidence>
<dbReference type="FunFam" id="3.30.70.270:FF:000003">
    <property type="entry name" value="Transposon Ty3-G Gag-Pol polyprotein"/>
    <property type="match status" value="1"/>
</dbReference>
<dbReference type="GO" id="GO:0003676">
    <property type="term" value="F:nucleic acid binding"/>
    <property type="evidence" value="ECO:0007669"/>
    <property type="project" value="InterPro"/>
</dbReference>
<dbReference type="GO" id="GO:0042575">
    <property type="term" value="C:DNA polymerase complex"/>
    <property type="evidence" value="ECO:0007669"/>
    <property type="project" value="UniProtKB-ARBA"/>
</dbReference>
<dbReference type="EMBL" id="LRGB01000060">
    <property type="protein sequence ID" value="KZS21156.1"/>
    <property type="molecule type" value="Genomic_DNA"/>
</dbReference>
<dbReference type="FunFam" id="3.10.10.10:FF:000007">
    <property type="entry name" value="Retrovirus-related Pol polyprotein from transposon 17.6-like Protein"/>
    <property type="match status" value="1"/>
</dbReference>
<keyword evidence="8" id="KW-0511">Multifunctional enzyme</keyword>
<reference evidence="11 12" key="1">
    <citation type="submission" date="2016-03" db="EMBL/GenBank/DDBJ databases">
        <title>EvidentialGene: Evidence-directed Construction of Genes on Genomes.</title>
        <authorList>
            <person name="Gilbert D.G."/>
            <person name="Choi J.-H."/>
            <person name="Mockaitis K."/>
            <person name="Colbourne J."/>
            <person name="Pfrender M."/>
        </authorList>
    </citation>
    <scope>NUCLEOTIDE SEQUENCE [LARGE SCALE GENOMIC DNA]</scope>
    <source>
        <strain evidence="11 12">Xinb3</strain>
        <tissue evidence="11">Complete organism</tissue>
    </source>
</reference>
<dbReference type="CDD" id="cd09274">
    <property type="entry name" value="RNase_HI_RT_Ty3"/>
    <property type="match status" value="1"/>
</dbReference>
<dbReference type="Pfam" id="PF00665">
    <property type="entry name" value="rve"/>
    <property type="match status" value="1"/>
</dbReference>
<dbReference type="Gene3D" id="3.30.420.10">
    <property type="entry name" value="Ribonuclease H-like superfamily/Ribonuclease H"/>
    <property type="match status" value="1"/>
</dbReference>
<keyword evidence="2" id="KW-0808">Transferase</keyword>
<dbReference type="InterPro" id="IPR012337">
    <property type="entry name" value="RNaseH-like_sf"/>
</dbReference>
<dbReference type="SUPFAM" id="SSF53098">
    <property type="entry name" value="Ribonuclease H-like"/>
    <property type="match status" value="1"/>
</dbReference>
<name>A0A162SBJ6_9CRUS</name>
<organism evidence="11 12">
    <name type="scientific">Daphnia magna</name>
    <dbReference type="NCBI Taxonomy" id="35525"/>
    <lineage>
        <taxon>Eukaryota</taxon>
        <taxon>Metazoa</taxon>
        <taxon>Ecdysozoa</taxon>
        <taxon>Arthropoda</taxon>
        <taxon>Crustacea</taxon>
        <taxon>Branchiopoda</taxon>
        <taxon>Diplostraca</taxon>
        <taxon>Cladocera</taxon>
        <taxon>Anomopoda</taxon>
        <taxon>Daphniidae</taxon>
        <taxon>Daphnia</taxon>
    </lineage>
</organism>
<evidence type="ECO:0000256" key="7">
    <source>
        <dbReference type="ARBA" id="ARBA00022918"/>
    </source>
</evidence>
<gene>
    <name evidence="11" type="ORF">APZ42_011984</name>
</gene>
<dbReference type="GO" id="GO:0004519">
    <property type="term" value="F:endonuclease activity"/>
    <property type="evidence" value="ECO:0007669"/>
    <property type="project" value="UniProtKB-KW"/>
</dbReference>
<dbReference type="Gene3D" id="3.30.70.270">
    <property type="match status" value="2"/>
</dbReference>
<evidence type="ECO:0000256" key="8">
    <source>
        <dbReference type="ARBA" id="ARBA00023268"/>
    </source>
</evidence>
<dbReference type="Gene3D" id="3.10.10.10">
    <property type="entry name" value="HIV Type 1 Reverse Transcriptase, subunit A, domain 1"/>
    <property type="match status" value="1"/>
</dbReference>
<dbReference type="InterPro" id="IPR001584">
    <property type="entry name" value="Integrase_cat-core"/>
</dbReference>
<evidence type="ECO:0000259" key="9">
    <source>
        <dbReference type="PROSITE" id="PS50878"/>
    </source>
</evidence>
<dbReference type="Pfam" id="PF00078">
    <property type="entry name" value="RVT_1"/>
    <property type="match status" value="1"/>
</dbReference>
<evidence type="ECO:0000259" key="10">
    <source>
        <dbReference type="PROSITE" id="PS50994"/>
    </source>
</evidence>
<evidence type="ECO:0000313" key="11">
    <source>
        <dbReference type="EMBL" id="KZS21156.1"/>
    </source>
</evidence>
<keyword evidence="7" id="KW-0695">RNA-directed DNA polymerase</keyword>
<proteinExistence type="predicted"/>